<dbReference type="Proteomes" id="UP000477750">
    <property type="component" value="Unassembled WGS sequence"/>
</dbReference>
<organism evidence="2 3">
    <name type="scientific">Glycomyces albidus</name>
    <dbReference type="NCBI Taxonomy" id="2656774"/>
    <lineage>
        <taxon>Bacteria</taxon>
        <taxon>Bacillati</taxon>
        <taxon>Actinomycetota</taxon>
        <taxon>Actinomycetes</taxon>
        <taxon>Glycomycetales</taxon>
        <taxon>Glycomycetaceae</taxon>
        <taxon>Glycomyces</taxon>
    </lineage>
</organism>
<keyword evidence="1" id="KW-1133">Transmembrane helix</keyword>
<protein>
    <submittedName>
        <fullName evidence="2">Uncharacterized protein</fullName>
    </submittedName>
</protein>
<dbReference type="RefSeq" id="WP_153023736.1">
    <property type="nucleotide sequence ID" value="NZ_WIAO01000002.1"/>
</dbReference>
<proteinExistence type="predicted"/>
<feature type="transmembrane region" description="Helical" evidence="1">
    <location>
        <begin position="37"/>
        <end position="56"/>
    </location>
</feature>
<evidence type="ECO:0000313" key="3">
    <source>
        <dbReference type="Proteomes" id="UP000477750"/>
    </source>
</evidence>
<keyword evidence="1" id="KW-0812">Transmembrane</keyword>
<dbReference type="AlphaFoldDB" id="A0A6L5G4N3"/>
<reference evidence="2 3" key="1">
    <citation type="submission" date="2019-10" db="EMBL/GenBank/DDBJ databases">
        <title>Glycomyces albidus sp. nov., a novel actinomycete isolated from rhizosphere soil of wheat (Triticum aestivum L.).</title>
        <authorList>
            <person name="Qian L."/>
        </authorList>
    </citation>
    <scope>NUCLEOTIDE SEQUENCE [LARGE SCALE GENOMIC DNA]</scope>
    <source>
        <strain evidence="2 3">NEAU-7082</strain>
    </source>
</reference>
<gene>
    <name evidence="2" type="ORF">GFD30_03210</name>
</gene>
<dbReference type="EMBL" id="WIAO01000002">
    <property type="protein sequence ID" value="MQM24591.1"/>
    <property type="molecule type" value="Genomic_DNA"/>
</dbReference>
<feature type="transmembrane region" description="Helical" evidence="1">
    <location>
        <begin position="6"/>
        <end position="25"/>
    </location>
</feature>
<keyword evidence="3" id="KW-1185">Reference proteome</keyword>
<comment type="caution">
    <text evidence="2">The sequence shown here is derived from an EMBL/GenBank/DDBJ whole genome shotgun (WGS) entry which is preliminary data.</text>
</comment>
<keyword evidence="1" id="KW-0472">Membrane</keyword>
<name>A0A6L5G4N3_9ACTN</name>
<accession>A0A6L5G4N3</accession>
<sequence length="61" mass="6545">MEDNLGAAPGVVVGVLLIMAAVMWFSPGARHKFRKATLWLVIVAVAMIIIFGYLNAGQQTS</sequence>
<evidence type="ECO:0000313" key="2">
    <source>
        <dbReference type="EMBL" id="MQM24591.1"/>
    </source>
</evidence>
<evidence type="ECO:0000256" key="1">
    <source>
        <dbReference type="SAM" id="Phobius"/>
    </source>
</evidence>